<evidence type="ECO:0000256" key="4">
    <source>
        <dbReference type="ARBA" id="ARBA00023163"/>
    </source>
</evidence>
<dbReference type="InterPro" id="IPR007219">
    <property type="entry name" value="XnlR_reg_dom"/>
</dbReference>
<protein>
    <recommendedName>
        <fullName evidence="6">Xylanolytic transcriptional activator regulatory domain-containing protein</fullName>
    </recommendedName>
</protein>
<dbReference type="AlphaFoldDB" id="A0A0L0NUP3"/>
<dbReference type="InterPro" id="IPR052073">
    <property type="entry name" value="Amide_Lactam_Regulators"/>
</dbReference>
<dbReference type="GO" id="GO:0006351">
    <property type="term" value="P:DNA-templated transcription"/>
    <property type="evidence" value="ECO:0007669"/>
    <property type="project" value="InterPro"/>
</dbReference>
<evidence type="ECO:0000313" key="7">
    <source>
        <dbReference type="EMBL" id="KND97896.1"/>
    </source>
</evidence>
<dbReference type="CDD" id="cd12148">
    <property type="entry name" value="fungal_TF_MHR"/>
    <property type="match status" value="1"/>
</dbReference>
<dbReference type="VEuPathDB" id="FungiDB:CJI97_001690"/>
<keyword evidence="1" id="KW-0862">Zinc</keyword>
<dbReference type="PANTHER" id="PTHR47171:SF3">
    <property type="entry name" value="FARA-RELATED"/>
    <property type="match status" value="1"/>
</dbReference>
<dbReference type="GO" id="GO:0003677">
    <property type="term" value="F:DNA binding"/>
    <property type="evidence" value="ECO:0007669"/>
    <property type="project" value="UniProtKB-KW"/>
</dbReference>
<dbReference type="VEuPathDB" id="FungiDB:B9J08_001620"/>
<evidence type="ECO:0000256" key="2">
    <source>
        <dbReference type="ARBA" id="ARBA00023015"/>
    </source>
</evidence>
<proteinExistence type="predicted"/>
<evidence type="ECO:0000256" key="1">
    <source>
        <dbReference type="ARBA" id="ARBA00022833"/>
    </source>
</evidence>
<accession>A0A0L0NUP3</accession>
<evidence type="ECO:0000259" key="6">
    <source>
        <dbReference type="Pfam" id="PF04082"/>
    </source>
</evidence>
<dbReference type="VEuPathDB" id="FungiDB:CJJ07_000083"/>
<keyword evidence="4" id="KW-0804">Transcription</keyword>
<evidence type="ECO:0000256" key="3">
    <source>
        <dbReference type="ARBA" id="ARBA00023125"/>
    </source>
</evidence>
<gene>
    <name evidence="7" type="ORF">QG37_05311</name>
</gene>
<dbReference type="Proteomes" id="UP000037122">
    <property type="component" value="Unassembled WGS sequence"/>
</dbReference>
<dbReference type="VEuPathDB" id="FungiDB:QG37_05311"/>
<evidence type="ECO:0000256" key="5">
    <source>
        <dbReference type="ARBA" id="ARBA00023242"/>
    </source>
</evidence>
<feature type="domain" description="Xylanolytic transcriptional activator regulatory" evidence="6">
    <location>
        <begin position="78"/>
        <end position="266"/>
    </location>
</feature>
<sequence length="450" mass="52266">MFRDRDQRKPQFVCATQPLASLLSKDSVLCFDGDAYGLYYPWRGERRTLSQIGNNLRKYLEAENAFVLPSIVEQRKLIHIFFDHLYPFYPVVDQDFRTNFTQSPLILLNAVFLAATRFDKTIPRKNLRERLAVLYERCKLLEMVETNKVVLIQAYLLLSIHEEGMEGVTSSKEYVAKACNLCGELAITNMGYSDEASQFPLPKESLTFPRALLRRLLWTTFCCDRLVSATSGREMIFNMKDFYIEPFSERDFEDDPNSLDNVILFSSWLHLNTLTDRIQCALYRPPASRTIDANLQKDIESWIPPEINDPEKVGFLKVTHAYLCLLYLRRGIDSVALLLHNTSLLATFDKQIEITIQQIHRTSSDVLEYLESPRILHHIVVVHAVLHVVALLQLELSTHYGIEVQKQEFKNYYNKTSKRCIGRLEEFKDYWWFAGSALKLCHVITKNEIT</sequence>
<evidence type="ECO:0000313" key="8">
    <source>
        <dbReference type="Proteomes" id="UP000037122"/>
    </source>
</evidence>
<keyword evidence="3" id="KW-0238">DNA-binding</keyword>
<name>A0A0L0NUP3_CANAR</name>
<dbReference type="EMBL" id="LGST01000038">
    <property type="protein sequence ID" value="KND97896.1"/>
    <property type="molecule type" value="Genomic_DNA"/>
</dbReference>
<dbReference type="Pfam" id="PF04082">
    <property type="entry name" value="Fungal_trans"/>
    <property type="match status" value="1"/>
</dbReference>
<keyword evidence="2" id="KW-0805">Transcription regulation</keyword>
<organism evidence="7 8">
    <name type="scientific">Candidozyma auris</name>
    <name type="common">Yeast</name>
    <name type="synonym">Candida auris</name>
    <dbReference type="NCBI Taxonomy" id="498019"/>
    <lineage>
        <taxon>Eukaryota</taxon>
        <taxon>Fungi</taxon>
        <taxon>Dikarya</taxon>
        <taxon>Ascomycota</taxon>
        <taxon>Saccharomycotina</taxon>
        <taxon>Pichiomycetes</taxon>
        <taxon>Metschnikowiaceae</taxon>
        <taxon>Candidozyma</taxon>
    </lineage>
</organism>
<comment type="caution">
    <text evidence="7">The sequence shown here is derived from an EMBL/GenBank/DDBJ whole genome shotgun (WGS) entry which is preliminary data.</text>
</comment>
<dbReference type="VEuPathDB" id="FungiDB:CJI96_0000086"/>
<dbReference type="GO" id="GO:0008270">
    <property type="term" value="F:zinc ion binding"/>
    <property type="evidence" value="ECO:0007669"/>
    <property type="project" value="InterPro"/>
</dbReference>
<dbReference type="PANTHER" id="PTHR47171">
    <property type="entry name" value="FARA-RELATED"/>
    <property type="match status" value="1"/>
</dbReference>
<dbReference type="VEuPathDB" id="FungiDB:CJJ09_001859"/>
<keyword evidence="5" id="KW-0539">Nucleus</keyword>
<reference evidence="8" key="1">
    <citation type="journal article" date="2015" name="BMC Genomics">
        <title>Draft genome of a commonly misdiagnosed multidrug resistant pathogen Candida auris.</title>
        <authorList>
            <person name="Chatterjee S."/>
            <person name="Alampalli S.V."/>
            <person name="Nageshan R.K."/>
            <person name="Chettiar S.T."/>
            <person name="Joshi S."/>
            <person name="Tatu U.S."/>
        </authorList>
    </citation>
    <scope>NUCLEOTIDE SEQUENCE [LARGE SCALE GENOMIC DNA]</scope>
    <source>
        <strain evidence="8">6684</strain>
    </source>
</reference>